<dbReference type="InterPro" id="IPR056823">
    <property type="entry name" value="TEN-like_YD-shell"/>
</dbReference>
<dbReference type="PANTHER" id="PTHR32305:SF15">
    <property type="entry name" value="PROTEIN RHSA-RELATED"/>
    <property type="match status" value="1"/>
</dbReference>
<gene>
    <name evidence="4" type="ORF">HA052_26525</name>
</gene>
<evidence type="ECO:0000313" key="5">
    <source>
        <dbReference type="Proteomes" id="UP001515641"/>
    </source>
</evidence>
<dbReference type="Proteomes" id="UP001515641">
    <property type="component" value="Unassembled WGS sequence"/>
</dbReference>
<dbReference type="Pfam" id="PF05593">
    <property type="entry name" value="RHS_repeat"/>
    <property type="match status" value="19"/>
</dbReference>
<name>A0ABX0LIN4_9NEIS</name>
<keyword evidence="1" id="KW-0677">Repeat</keyword>
<evidence type="ECO:0000313" key="4">
    <source>
        <dbReference type="EMBL" id="NHR08748.1"/>
    </source>
</evidence>
<dbReference type="Pfam" id="PF25023">
    <property type="entry name" value="TEN_YD-shell"/>
    <property type="match status" value="1"/>
</dbReference>
<dbReference type="Gene3D" id="2.180.10.10">
    <property type="entry name" value="RHS repeat-associated core"/>
    <property type="match status" value="10"/>
</dbReference>
<dbReference type="Pfam" id="PF13946">
    <property type="entry name" value="DUF4214"/>
    <property type="match status" value="1"/>
</dbReference>
<dbReference type="InterPro" id="IPR031325">
    <property type="entry name" value="RHS_repeat"/>
</dbReference>
<accession>A0ABX0LIN4</accession>
<evidence type="ECO:0000259" key="2">
    <source>
        <dbReference type="Pfam" id="PF13946"/>
    </source>
</evidence>
<organism evidence="4 5">
    <name type="scientific">Chromobacterium fluminis</name>
    <dbReference type="NCBI Taxonomy" id="3044269"/>
    <lineage>
        <taxon>Bacteria</taxon>
        <taxon>Pseudomonadati</taxon>
        <taxon>Pseudomonadota</taxon>
        <taxon>Betaproteobacteria</taxon>
        <taxon>Neisseriales</taxon>
        <taxon>Chromobacteriaceae</taxon>
        <taxon>Chromobacterium</taxon>
    </lineage>
</organism>
<feature type="domain" description="DUF4214" evidence="2">
    <location>
        <begin position="1914"/>
        <end position="1971"/>
    </location>
</feature>
<protein>
    <submittedName>
        <fullName evidence="4">DUF4214 domain-containing protein</fullName>
    </submittedName>
</protein>
<feature type="non-terminal residue" evidence="4">
    <location>
        <position position="2813"/>
    </location>
</feature>
<evidence type="ECO:0000259" key="3">
    <source>
        <dbReference type="Pfam" id="PF25023"/>
    </source>
</evidence>
<feature type="non-terminal residue" evidence="4">
    <location>
        <position position="1"/>
    </location>
</feature>
<dbReference type="NCBIfam" id="TIGR01643">
    <property type="entry name" value="YD_repeat_2x"/>
    <property type="match status" value="23"/>
</dbReference>
<reference evidence="4 5" key="1">
    <citation type="submission" date="2020-03" db="EMBL/GenBank/DDBJ databases">
        <title>Draft genome sequence of environmentally isolated cultures.</title>
        <authorList>
            <person name="Wilson H.S."/>
            <person name="De Leon M.E."/>
        </authorList>
    </citation>
    <scope>NUCLEOTIDE SEQUENCE [LARGE SCALE GENOMIC DNA]</scope>
    <source>
        <strain evidence="4 5">HSC-31F16</strain>
    </source>
</reference>
<dbReference type="InterPro" id="IPR050708">
    <property type="entry name" value="T6SS_VgrG/RHS"/>
</dbReference>
<evidence type="ECO:0000256" key="1">
    <source>
        <dbReference type="ARBA" id="ARBA00022737"/>
    </source>
</evidence>
<dbReference type="InterPro" id="IPR025282">
    <property type="entry name" value="DUF4214"/>
</dbReference>
<comment type="caution">
    <text evidence="4">The sequence shown here is derived from an EMBL/GenBank/DDBJ whole genome shotgun (WGS) entry which is preliminary data.</text>
</comment>
<dbReference type="RefSeq" id="WP_166454348.1">
    <property type="nucleotide sequence ID" value="NZ_JAAOMA010000088.1"/>
</dbReference>
<dbReference type="SUPFAM" id="SSF69304">
    <property type="entry name" value="Tricorn protease N-terminal domain"/>
    <property type="match status" value="2"/>
</dbReference>
<keyword evidence="5" id="KW-1185">Reference proteome</keyword>
<sequence length="2813" mass="310899">GQLGEAAFGRSGEKVYVNASNGNLLLQQRDEFLKSAGLDLSLLRTYNSQGQVGEDPGVWRLGAARQVTGRQGGFNQAGSTVRRIGEDGSAVTYRYDVARQAYVGQDGPGADDLLRYDAARQQWTWTDGASQTTETYDAAAGGRLLLQRDRDGKTLQVVYNAAGWVVRLDSSGGEQLAIDYDARGNITQLRTLWTENGASQTRTRVRYGYDAQQRLSSVSVDLSPEDGRINDGKVYITRYAYDGNSSRLASLSQSDGSRLEFGYSQVKDEWRVAEVRDIDRDGVVRRTRFDYDVGKQQTTITDAAGLQSTWRYDAQGRLLEAGRGGQLQLRASYDAQGRLLRLTDARGQATHYQYDGQGNRVLERDALGQTVLREYDAANRLLSETRHTGLDPDGAGSQVPDGAQTTRYAYDEKGRLRFRIDPAGGVTEWRYDALGRPVSQLSYLNSAGQQKADTAKLTAWAAGQPPAQIQRSDSVYDLRGLVSETVRYAQLDAKGQGLRDGSEQRVRYLYDQNGNVLQQWDGRGASVQYRYDGLNRLTRQTDALGNSTVTVYLDAQRQTQVTLANGLSTLRQYDSAGRLIAQTEQDAGGPLGSTHYLYDAMGRLLRSTDPTGQRQYQLYDAQGRKQADIDPTGALIEYRYNPAGQLIRRTGYANRIDLSRLNADPSQWTLDALRPTGHADDRIEHLLYDAAGRLARSIDASGAVADTHYDGSGRIIGTTRYAAWLGAKKQQALQARDGELSLNEANARVAASGQDRTERRFYDEAGRLQAELDGEGYLIEHRYDSVGQRLASIRYANATAGAERAAGGLSALRPQTHAQDQTTSYYYDGRGQQVAEVDAEGYLSETRYDAAGRVQQQIRYANRAKTGATLAARRPAVHGNDQGLLYEYDAAGRLTRQVRQPDGLITSYAYDSQDRLIRTTRQAGTDGRSQLQRYDKQGRLTAELAGEGAQALAALGGTPSQARVDAVWERWGSRHYYNAAGQRIATLRPNGADGQSERTLYFYNAAGLQTHIVNALGEVSDTRYDAFGQIVGQLSYERRLSAAQLAGLNGGPQSQLTPLLASLAQAGFSRQSYGYDRRGALASQTDALGRVTDRWSYNAFGERQDHTRLDGGRQQLLYDRRGLNIQQQDDADGLKLLQHTRYDAFGRALEQTDPQGQVQRSEYDKLGRQIVSQDALGGRRRSVYDAFGRALTQTDALGAVTTTVYDDKTGRLTVTDANGIATVTERNGHGEIVIVTDGRGHATTYQYDRDGRLIRQNNPLGYGEQWRYNSAGRLFESLDANGIRTVYVYDAVGRVLQRTIDPTGLNLSTRTEYDSRGRVQRQIDANGSVSETRYDGNGRVIETVRDATGLKLLTAYHYDGQGRRIRVTEAAGSPQAKTTEYQYDNAGRRVRETVDPDGLKLSTRYQYDGNGNVTSKTDAGGKVTRYAYDANQRQTYSVDPLGYVSETRYDAEGRILRTTRYAQALKPGVLASVENLADLGPQLKASAADQTERRVYDKAGRLQQRIDPQGYLTHYSYDKSGNLAWTTRYARGVRGTISDGQPVARLGSLPDTGAPSSAYLVMSGSDRAEFQLYDALGRLQLSRDARGYATEYQYDAAGQLQQRIQYANPVQKKTVINQMPARIDRADQAPADGSGYILRSANDRKEFFAYDTAGRAVFSVDAEGYATRRTYDGLGNIVETRRHANRSIANLAWMQVNQTLYAYLYGRAADSPSALHDKAAADPAARASELMASAGFEKRVGKLDNAKLAAWIYQTVYSRAGTAQELEAAKARLDKGESRGGVFWSLLQQADVQQVAPSAAIAQALNDWRVLAEGTGYHNGDQVSRQQYDAAGRLSHSVDASGYVTAYRYDAAGQVTETRRYAQRLWPEADAKTSAAANAEWADYNKRLYAYVLGRAPANLDELNARAASQSERAQALLSSPEFEKRYGKLDEAGFIDWAFRRIATRSPSEAEKATWQENLGSKGRSRGELVRYLMGWRLALKRPAALDVRQALNDWSVLAQIKTSAQDQVSRSVYDAAGRLIQETRGDGGKLAATTRYQLDAQGNRVAETDAGGRTTRRDYDLLGRLIRETDALGGVTVTEYDAFGKAIKITDPRGYSGYNYYDALGRQTLHIDPEGGATTTEYDAFGDVLRISRHANRVNVSTLKTASRPMIPAEPARDAVTTILRDKLGRQVAITDAEGGVEKMAYDGLGNKTAYTNQLNGGYRYVHDAQGRVLKETSPLGIVKRFEYDGFGNRTLQVEAEGKPEQRTTRYQYDANNRLIRQTSDALPVYTLDGGEATVSPSQSWRYDAAGRQIEFTDANGKITRSRYDALGRKTAERNGDGVLSEWDYDAAGNVKAQRVYARLVGLPADGGVPAPASADVRETRYDYDGNNRLIETRQPGQSVGQRDAASGQYTVATQDLISRQRYDANGNLMESIDARGGSQRHYYDRAGRKLLSVDAAGYVTAWDYDAAGRAIRETRYASALSGAYDSATPLDTLRQQLKPHADDRVRETDYDRMGRISAERTLKLKVASADGKTQLTVTATTRYQYNALGKVMQKTDAAGQVTDWRYDAQGRETRRQDAAYTDYEGRSVRPTSDSEYNGLDQLSRQIRRGLDEASEADDQIVRYQYGAGGRLLSQTDAMGNGIRYDYDAAGQLTRSQRARRQADGSEVNDVTGYRYDAAGRQTERRDQATRMRFETRYNAYGEIDGKRTSANGKGAWQEFADYDGAGRVFRNNSGGVTRAYLYDANGNATLQIESDSVDLRQLSRDQILAAINRPDSGLRLTVSEYDGRNQRVATYQPKMVNARDQALVQAERWVSAVPQEGSGGVV</sequence>
<dbReference type="EMBL" id="JAAOMA010000088">
    <property type="protein sequence ID" value="NHR08748.1"/>
    <property type="molecule type" value="Genomic_DNA"/>
</dbReference>
<feature type="domain" description="Teneurin-like YD-shell" evidence="3">
    <location>
        <begin position="501"/>
        <end position="648"/>
    </location>
</feature>
<dbReference type="PANTHER" id="PTHR32305">
    <property type="match status" value="1"/>
</dbReference>
<proteinExistence type="predicted"/>
<dbReference type="InterPro" id="IPR006530">
    <property type="entry name" value="YD"/>
</dbReference>